<dbReference type="AlphaFoldDB" id="A0A0D7A4H6"/>
<evidence type="ECO:0000313" key="1">
    <source>
        <dbReference type="EMBL" id="KIY45723.1"/>
    </source>
</evidence>
<sequence length="564" mass="64240">MSGSDRHYHPLGPHAYFADPSYQPRIIPYPRPDRQLGHMVYGLCMTNASLMRYADNKKGPLSPDLSEKQRFKEFNRRTAVAAPSMAAEAHQEFPEAVRTWRYQLVRPQNGGLYPCFVFFDTKHLHSRRPSEKAMKELRSSIHPLSFSHSVLRREHASQHMFGPPPRSRLSWENGCGDETVMLAFFWHQMGAEYIVQYNHHGCGYFSRQFTAFYGQAGISGNYSTQSETESLPSDVGIFLNFKLLIPTSPGRSLHSIECGTSTGAYVHVSSIPFCKWNGLLPFFWSAYGRLTFLRYFQGARLKRVEEDEHCEDVSMVSVATVTGVRLGAASMIKFQISNFKCRLAQIVCYVYSDHHYNPLGPHAYFADPSNQPRITPYPRPDRQLGHMIYGLCMTNASLMRHSENEDGPLSPDLSEKQRAKEFNHRTAIAAPLMAMEACQEFPEAVRTWRYHLVRPENGGLYPCFVFFDTKHPHSRRPSEKAMKELRQKYGLANSPFGCGTVLAFSSVFVGLTPTMVFLSCLAPGARQSVHVRAAAKESTLLREWLRKWNGHAYTFLYQTAAESW</sequence>
<keyword evidence="2" id="KW-1185">Reference proteome</keyword>
<dbReference type="Proteomes" id="UP000054144">
    <property type="component" value="Unassembled WGS sequence"/>
</dbReference>
<dbReference type="EMBL" id="KN882046">
    <property type="protein sequence ID" value="KIY45723.1"/>
    <property type="molecule type" value="Genomic_DNA"/>
</dbReference>
<reference evidence="1 2" key="1">
    <citation type="journal article" date="2015" name="Fungal Genet. Biol.">
        <title>Evolution of novel wood decay mechanisms in Agaricales revealed by the genome sequences of Fistulina hepatica and Cylindrobasidium torrendii.</title>
        <authorList>
            <person name="Floudas D."/>
            <person name="Held B.W."/>
            <person name="Riley R."/>
            <person name="Nagy L.G."/>
            <person name="Koehler G."/>
            <person name="Ransdell A.S."/>
            <person name="Younus H."/>
            <person name="Chow J."/>
            <person name="Chiniquy J."/>
            <person name="Lipzen A."/>
            <person name="Tritt A."/>
            <person name="Sun H."/>
            <person name="Haridas S."/>
            <person name="LaButti K."/>
            <person name="Ohm R.A."/>
            <person name="Kues U."/>
            <person name="Blanchette R.A."/>
            <person name="Grigoriev I.V."/>
            <person name="Minto R.E."/>
            <person name="Hibbett D.S."/>
        </authorList>
    </citation>
    <scope>NUCLEOTIDE SEQUENCE [LARGE SCALE GENOMIC DNA]</scope>
    <source>
        <strain evidence="1 2">ATCC 64428</strain>
    </source>
</reference>
<name>A0A0D7A4H6_9AGAR</name>
<organism evidence="1 2">
    <name type="scientific">Fistulina hepatica ATCC 64428</name>
    <dbReference type="NCBI Taxonomy" id="1128425"/>
    <lineage>
        <taxon>Eukaryota</taxon>
        <taxon>Fungi</taxon>
        <taxon>Dikarya</taxon>
        <taxon>Basidiomycota</taxon>
        <taxon>Agaricomycotina</taxon>
        <taxon>Agaricomycetes</taxon>
        <taxon>Agaricomycetidae</taxon>
        <taxon>Agaricales</taxon>
        <taxon>Fistulinaceae</taxon>
        <taxon>Fistulina</taxon>
    </lineage>
</organism>
<proteinExistence type="predicted"/>
<protein>
    <submittedName>
        <fullName evidence="1">Uncharacterized protein</fullName>
    </submittedName>
</protein>
<evidence type="ECO:0000313" key="2">
    <source>
        <dbReference type="Proteomes" id="UP000054144"/>
    </source>
</evidence>
<gene>
    <name evidence="1" type="ORF">FISHEDRAFT_60865</name>
</gene>
<accession>A0A0D7A4H6</accession>